<accession>A0A1W1I0Z8</accession>
<name>A0A1W1I0Z8_9BACT</name>
<gene>
    <name evidence="1" type="ORF">NSJP_0508</name>
</gene>
<organism evidence="1 2">
    <name type="scientific">Nitrospira japonica</name>
    <dbReference type="NCBI Taxonomy" id="1325564"/>
    <lineage>
        <taxon>Bacteria</taxon>
        <taxon>Pseudomonadati</taxon>
        <taxon>Nitrospirota</taxon>
        <taxon>Nitrospiria</taxon>
        <taxon>Nitrospirales</taxon>
        <taxon>Nitrospiraceae</taxon>
        <taxon>Nitrospira</taxon>
    </lineage>
</organism>
<dbReference type="AlphaFoldDB" id="A0A1W1I0Z8"/>
<dbReference type="STRING" id="1325564.NSJP_0508"/>
<dbReference type="KEGG" id="nja:NSJP_0508"/>
<dbReference type="RefSeq" id="WP_080885320.1">
    <property type="nucleotide sequence ID" value="NZ_LT828648.1"/>
</dbReference>
<evidence type="ECO:0000313" key="1">
    <source>
        <dbReference type="EMBL" id="SLM46680.1"/>
    </source>
</evidence>
<keyword evidence="2" id="KW-1185">Reference proteome</keyword>
<sequence length="626" mass="69930">MIETWLHETFGRDGVHAHDDKQEKAVGRGVLRWLLCCMALWGMAVVPAWGELAPSQVVIVANRNSEDSLAVARHYAMRRGIPVKHIAGLDLSKDDTMTWEAYERQLVLPLRRMLEAESFQRSVRVLVTVYGVPLRVSAPLLTTEERRWRQDAGDRLTQARSRLLSVERAAQQIAGMPQAPPSNNRSNQGVPEFERNVAFLAQVDTVIEATLKRVKTLDATPRMQSYSRLKEVVGQYQGIAGVTQLDQGFPKSSESSVEAHASPRLARQAEGLRLLLGALRLPVSSGRDALYQQVEQVYGVYGVYALAALELKRLTTEFADASVDSELSLLWSDVGDYGAAWRLPNRYYHAAAKPVLSRREIPLLMVSRLDAPTAGQASKLVDQAMEAEARGLIGTIYLDARGLPAKEPTDTYGRYDQSLRDLKDFLDRQAPYRSVLENTEARFQRPGDAPDVALYVGWYRLRQYEDAFAFRPGAIGYHMASAEAVSIHNSSESGWCKNALERGIAATLGSVGEPYLDSFPEPLEFVSLMMTGQYSLADAYYLTSRWVSWRMVLFGDPLYNPWKAKPAVPRSALLKIFTLAPIAPSDRSFDDPLAARDELHRLNEQARTRLDAILLEQLARPKPSQG</sequence>
<dbReference type="NCBIfam" id="TIGR03790">
    <property type="entry name" value="TIGR03790 family protein"/>
    <property type="match status" value="2"/>
</dbReference>
<dbReference type="EMBL" id="LT828648">
    <property type="protein sequence ID" value="SLM46680.1"/>
    <property type="molecule type" value="Genomic_DNA"/>
</dbReference>
<dbReference type="InterPro" id="IPR022265">
    <property type="entry name" value="CHP03790"/>
</dbReference>
<reference evidence="1 2" key="1">
    <citation type="submission" date="2017-03" db="EMBL/GenBank/DDBJ databases">
        <authorList>
            <person name="Afonso C.L."/>
            <person name="Miller P.J."/>
            <person name="Scott M.A."/>
            <person name="Spackman E."/>
            <person name="Goraichik I."/>
            <person name="Dimitrov K.M."/>
            <person name="Suarez D.L."/>
            <person name="Swayne D.E."/>
        </authorList>
    </citation>
    <scope>NUCLEOTIDE SEQUENCE [LARGE SCALE GENOMIC DNA]</scope>
    <source>
        <strain evidence="1">Genome sequencing of Nitrospira japonica strain NJ11</strain>
    </source>
</reference>
<protein>
    <recommendedName>
        <fullName evidence="3">TIGR03790 family protein</fullName>
    </recommendedName>
</protein>
<evidence type="ECO:0008006" key="3">
    <source>
        <dbReference type="Google" id="ProtNLM"/>
    </source>
</evidence>
<dbReference type="Proteomes" id="UP000192042">
    <property type="component" value="Chromosome I"/>
</dbReference>
<proteinExistence type="predicted"/>
<evidence type="ECO:0000313" key="2">
    <source>
        <dbReference type="Proteomes" id="UP000192042"/>
    </source>
</evidence>
<dbReference type="OrthoDB" id="9771443at2"/>